<evidence type="ECO:0000313" key="2">
    <source>
        <dbReference type="Proteomes" id="UP000011761"/>
    </source>
</evidence>
<gene>
    <name evidence="1" type="ORF">BAUCODRAFT_538872</name>
</gene>
<dbReference type="Proteomes" id="UP000011761">
    <property type="component" value="Unassembled WGS sequence"/>
</dbReference>
<evidence type="ECO:0000313" key="1">
    <source>
        <dbReference type="EMBL" id="EMC95369.1"/>
    </source>
</evidence>
<organism evidence="1 2">
    <name type="scientific">Baudoinia panamericana (strain UAMH 10762)</name>
    <name type="common">Angels' share fungus</name>
    <name type="synonym">Baudoinia compniacensis (strain UAMH 10762)</name>
    <dbReference type="NCBI Taxonomy" id="717646"/>
    <lineage>
        <taxon>Eukaryota</taxon>
        <taxon>Fungi</taxon>
        <taxon>Dikarya</taxon>
        <taxon>Ascomycota</taxon>
        <taxon>Pezizomycotina</taxon>
        <taxon>Dothideomycetes</taxon>
        <taxon>Dothideomycetidae</taxon>
        <taxon>Mycosphaerellales</taxon>
        <taxon>Teratosphaeriaceae</taxon>
        <taxon>Baudoinia</taxon>
    </lineage>
</organism>
<keyword evidence="2" id="KW-1185">Reference proteome</keyword>
<proteinExistence type="predicted"/>
<name>M2N8E2_BAUPA</name>
<dbReference type="EMBL" id="KB445557">
    <property type="protein sequence ID" value="EMC95369.1"/>
    <property type="molecule type" value="Genomic_DNA"/>
</dbReference>
<dbReference type="GeneID" id="19115280"/>
<dbReference type="HOGENOM" id="CLU_1906371_0_0_1"/>
<dbReference type="RefSeq" id="XP_007677862.1">
    <property type="nucleotide sequence ID" value="XM_007679672.1"/>
</dbReference>
<reference evidence="1 2" key="1">
    <citation type="journal article" date="2012" name="PLoS Pathog.">
        <title>Diverse lifestyles and strategies of plant pathogenesis encoded in the genomes of eighteen Dothideomycetes fungi.</title>
        <authorList>
            <person name="Ohm R.A."/>
            <person name="Feau N."/>
            <person name="Henrissat B."/>
            <person name="Schoch C.L."/>
            <person name="Horwitz B.A."/>
            <person name="Barry K.W."/>
            <person name="Condon B.J."/>
            <person name="Copeland A.C."/>
            <person name="Dhillon B."/>
            <person name="Glaser F."/>
            <person name="Hesse C.N."/>
            <person name="Kosti I."/>
            <person name="LaButti K."/>
            <person name="Lindquist E.A."/>
            <person name="Lucas S."/>
            <person name="Salamov A.A."/>
            <person name="Bradshaw R.E."/>
            <person name="Ciuffetti L."/>
            <person name="Hamelin R.C."/>
            <person name="Kema G.H.J."/>
            <person name="Lawrence C."/>
            <person name="Scott J.A."/>
            <person name="Spatafora J.W."/>
            <person name="Turgeon B.G."/>
            <person name="de Wit P.J.G.M."/>
            <person name="Zhong S."/>
            <person name="Goodwin S.B."/>
            <person name="Grigoriev I.V."/>
        </authorList>
    </citation>
    <scope>NUCLEOTIDE SEQUENCE [LARGE SCALE GENOMIC DNA]</scope>
    <source>
        <strain evidence="1 2">UAMH 10762</strain>
    </source>
</reference>
<dbReference type="AlphaFoldDB" id="M2N8E2"/>
<accession>M2N8E2</accession>
<dbReference type="KEGG" id="bcom:BAUCODRAFT_538872"/>
<sequence length="133" mass="15614">MVFTMPLSRYRQQPKWRREFVAIVRQLRQVPRLIGQRHQVHKRLRNEVTILQVTRPLAQGGICWLKEVFAGSRRYLLAQGGICWLKEVLAGDREHQGDEPVEAQRERTKTCRMLSTECDYGCQYVDVGEFVGR</sequence>
<protein>
    <submittedName>
        <fullName evidence="1">Uncharacterized protein</fullName>
    </submittedName>
</protein>